<feature type="region of interest" description="Disordered" evidence="1">
    <location>
        <begin position="50"/>
        <end position="72"/>
    </location>
</feature>
<dbReference type="GO" id="GO:0003676">
    <property type="term" value="F:nucleic acid binding"/>
    <property type="evidence" value="ECO:0007669"/>
    <property type="project" value="InterPro"/>
</dbReference>
<feature type="domain" description="DDE-1" evidence="2">
    <location>
        <begin position="218"/>
        <end position="288"/>
    </location>
</feature>
<feature type="compositionally biased region" description="Polar residues" evidence="1">
    <location>
        <begin position="58"/>
        <end position="70"/>
    </location>
</feature>
<dbReference type="AlphaFoldDB" id="A0A0V0SGR9"/>
<protein>
    <submittedName>
        <fullName evidence="3">Tigger transposable element-derived protein 1</fullName>
    </submittedName>
</protein>
<dbReference type="EMBL" id="JYDL01000009">
    <property type="protein sequence ID" value="KRX25943.1"/>
    <property type="molecule type" value="Genomic_DNA"/>
</dbReference>
<sequence>MVVVVDMSGWQVARSVFVVTSSSVLVSDCLIKYILIVCCFIVAMPSGKRETERKGNAPVNTGPSPNSDGRANNLVEEADEPARGSSPLQWGPVREMMPSAYRGDYYRPPPAFSPEMDSIEWPERLEDFLCLSRVPPPDHGMAARYLLSDSVRRGLYPAGQTMSIYFIKQSEARTDDDVTTNTFLATCQPLMSTTTTVLRLRSSCPILHTSVKRYCEEKNMEPKALLLLDNAPGQPENLESLQTCIPVEVVYLLLYNTSLLQPMDQTLILNFKAYEPRRTFKTLLQKTESEGQ</sequence>
<organism evidence="3 4">
    <name type="scientific">Trichinella nelsoni</name>
    <dbReference type="NCBI Taxonomy" id="6336"/>
    <lineage>
        <taxon>Eukaryota</taxon>
        <taxon>Metazoa</taxon>
        <taxon>Ecdysozoa</taxon>
        <taxon>Nematoda</taxon>
        <taxon>Enoplea</taxon>
        <taxon>Dorylaimia</taxon>
        <taxon>Trichinellida</taxon>
        <taxon>Trichinellidae</taxon>
        <taxon>Trichinella</taxon>
    </lineage>
</organism>
<proteinExistence type="predicted"/>
<comment type="caution">
    <text evidence="3">The sequence shown here is derived from an EMBL/GenBank/DDBJ whole genome shotgun (WGS) entry which is preliminary data.</text>
</comment>
<evidence type="ECO:0000313" key="4">
    <source>
        <dbReference type="Proteomes" id="UP000054630"/>
    </source>
</evidence>
<name>A0A0V0SGR9_9BILA</name>
<dbReference type="Proteomes" id="UP000054630">
    <property type="component" value="Unassembled WGS sequence"/>
</dbReference>
<dbReference type="STRING" id="6336.A0A0V0SGR9"/>
<evidence type="ECO:0000256" key="1">
    <source>
        <dbReference type="SAM" id="MobiDB-lite"/>
    </source>
</evidence>
<accession>A0A0V0SGR9</accession>
<dbReference type="OrthoDB" id="10252077at2759"/>
<keyword evidence="4" id="KW-1185">Reference proteome</keyword>
<evidence type="ECO:0000313" key="3">
    <source>
        <dbReference type="EMBL" id="KRX25943.1"/>
    </source>
</evidence>
<evidence type="ECO:0000259" key="2">
    <source>
        <dbReference type="Pfam" id="PF03184"/>
    </source>
</evidence>
<gene>
    <name evidence="3" type="primary">TIGD1</name>
    <name evidence="3" type="ORF">T07_2823</name>
</gene>
<reference evidence="3 4" key="1">
    <citation type="submission" date="2015-01" db="EMBL/GenBank/DDBJ databases">
        <title>Evolution of Trichinella species and genotypes.</title>
        <authorList>
            <person name="Korhonen P.K."/>
            <person name="Edoardo P."/>
            <person name="Giuseppe L.R."/>
            <person name="Gasser R.B."/>
        </authorList>
    </citation>
    <scope>NUCLEOTIDE SEQUENCE [LARGE SCALE GENOMIC DNA]</scope>
    <source>
        <strain evidence="3">ISS37</strain>
    </source>
</reference>
<dbReference type="InterPro" id="IPR004875">
    <property type="entry name" value="DDE_SF_endonuclease_dom"/>
</dbReference>
<dbReference type="Pfam" id="PF03184">
    <property type="entry name" value="DDE_1"/>
    <property type="match status" value="1"/>
</dbReference>